<feature type="region of interest" description="Disordered" evidence="1">
    <location>
        <begin position="48"/>
        <end position="78"/>
    </location>
</feature>
<evidence type="ECO:0000313" key="2">
    <source>
        <dbReference type="EMBL" id="CBH12038.1"/>
    </source>
</evidence>
<feature type="compositionally biased region" description="Basic and acidic residues" evidence="1">
    <location>
        <begin position="58"/>
        <end position="70"/>
    </location>
</feature>
<organism evidence="2 3">
    <name type="scientific">Trypanosoma brucei gambiense (strain MHOM/CI/86/DAL972)</name>
    <dbReference type="NCBI Taxonomy" id="679716"/>
    <lineage>
        <taxon>Eukaryota</taxon>
        <taxon>Discoba</taxon>
        <taxon>Euglenozoa</taxon>
        <taxon>Kinetoplastea</taxon>
        <taxon>Metakinetoplastina</taxon>
        <taxon>Trypanosomatida</taxon>
        <taxon>Trypanosomatidae</taxon>
        <taxon>Trypanosoma</taxon>
    </lineage>
</organism>
<gene>
    <name evidence="2" type="ORF">TbgDal_VII180</name>
</gene>
<reference evidence="3" key="1">
    <citation type="journal article" date="2010" name="PLoS Negl. Trop. Dis.">
        <title>The genome sequence of Trypanosoma brucei gambiense, causative agent of chronic human african trypanosomiasis.</title>
        <authorList>
            <person name="Jackson A.P."/>
            <person name="Sanders M."/>
            <person name="Berry A."/>
            <person name="McQuillan J."/>
            <person name="Aslett M.A."/>
            <person name="Quail M.A."/>
            <person name="Chukualim B."/>
            <person name="Capewell P."/>
            <person name="MacLeod A."/>
            <person name="Melville S.E."/>
            <person name="Gibson W."/>
            <person name="Barry J.D."/>
            <person name="Berriman M."/>
            <person name="Hertz-Fowler C."/>
        </authorList>
    </citation>
    <scope>NUCLEOTIDE SEQUENCE [LARGE SCALE GENOMIC DNA]</scope>
    <source>
        <strain evidence="3">MHOM/CI/86/DAL972</strain>
    </source>
</reference>
<evidence type="ECO:0000256" key="1">
    <source>
        <dbReference type="SAM" id="MobiDB-lite"/>
    </source>
</evidence>
<sequence length="156" mass="18239">MDGSKKKEGKKWKRDKAQIVHLVFCCPSPLHSLHIHSNTRLFSGRCAGNQNNKPADTLGRRRDAKQILKKDGKKKRGRCKIEIKGGKKGGETAAAMTRKFEREGEKKKTPLQHYQTDKHMYMHMRVYKAKEWQPRTLIAVNMREEQQQKKKKDKRT</sequence>
<name>C9ZRQ2_TRYB9</name>
<dbReference type="KEGG" id="tbg:TbgDal_VII180"/>
<dbReference type="GeneID" id="23862318"/>
<proteinExistence type="predicted"/>
<dbReference type="RefSeq" id="XP_011774321.1">
    <property type="nucleotide sequence ID" value="XM_011776019.1"/>
</dbReference>
<protein>
    <submittedName>
        <fullName evidence="2">Uncharacterized protein</fullName>
    </submittedName>
</protein>
<dbReference type="Proteomes" id="UP000002316">
    <property type="component" value="Chromosome 7"/>
</dbReference>
<dbReference type="EMBL" id="FN554970">
    <property type="protein sequence ID" value="CBH12038.1"/>
    <property type="molecule type" value="Genomic_DNA"/>
</dbReference>
<dbReference type="AlphaFoldDB" id="C9ZRQ2"/>
<evidence type="ECO:0000313" key="3">
    <source>
        <dbReference type="Proteomes" id="UP000002316"/>
    </source>
</evidence>
<accession>C9ZRQ2</accession>